<evidence type="ECO:0000256" key="4">
    <source>
        <dbReference type="ARBA" id="ARBA00022729"/>
    </source>
</evidence>
<dbReference type="GO" id="GO:0005549">
    <property type="term" value="F:odorant binding"/>
    <property type="evidence" value="ECO:0007669"/>
    <property type="project" value="InterPro"/>
</dbReference>
<name>F1DI86_SOLIN</name>
<dbReference type="RefSeq" id="XP_025996520.1">
    <property type="nucleotide sequence ID" value="XM_026140735.2"/>
</dbReference>
<sequence>MKAIIIVLAISFVAVLGQLTDEQKAKLRTYKESCINESGVDTTILENAKKGEVAESDEKLACFSTCLLKKIGIMNADEDINWEVARAKLPPGVPQEQADQIYNACKDITGTGCEKGGKVFKCFLDNKHFHLLS</sequence>
<dbReference type="Pfam" id="PF01395">
    <property type="entry name" value="PBP_GOBP"/>
    <property type="match status" value="1"/>
</dbReference>
<dbReference type="GeneID" id="105201278"/>
<dbReference type="SMR" id="F1DI86"/>
<dbReference type="OrthoDB" id="7665616at2759"/>
<feature type="signal peptide" evidence="5">
    <location>
        <begin position="1"/>
        <end position="17"/>
    </location>
</feature>
<evidence type="ECO:0000256" key="1">
    <source>
        <dbReference type="ARBA" id="ARBA00004613"/>
    </source>
</evidence>
<feature type="chain" id="PRO_5003266838" evidence="5">
    <location>
        <begin position="18"/>
        <end position="133"/>
    </location>
</feature>
<dbReference type="EMBL" id="HQ853355">
    <property type="protein sequence ID" value="ADX94403.1"/>
    <property type="molecule type" value="mRNA"/>
</dbReference>
<evidence type="ECO:0000256" key="5">
    <source>
        <dbReference type="SAM" id="SignalP"/>
    </source>
</evidence>
<dbReference type="PANTHER" id="PTHR11857">
    <property type="entry name" value="ODORANT BINDING PROTEIN-RELATED"/>
    <property type="match status" value="1"/>
</dbReference>
<dbReference type="PANTHER" id="PTHR11857:SF43">
    <property type="entry name" value="GEO07291P1-RELATED"/>
    <property type="match status" value="1"/>
</dbReference>
<reference evidence="6" key="1">
    <citation type="journal article" date="2011" name="PLoS ONE">
        <title>Odorant Binding Proteins of the Red Imported Fire Ant, Solenopsis invicta: An Example of the Problems Facing the Analysis of Widely Divergent Proteins.</title>
        <authorList>
            <person name="Gotzek D."/>
            <person name="Robertson H.M."/>
            <person name="Wurm Y."/>
            <person name="Shoemaker D."/>
        </authorList>
    </citation>
    <scope>NUCLEOTIDE SEQUENCE</scope>
</reference>
<dbReference type="Gene3D" id="1.10.238.20">
    <property type="entry name" value="Pheromone/general odorant binding protein domain"/>
    <property type="match status" value="1"/>
</dbReference>
<dbReference type="SMART" id="SM00708">
    <property type="entry name" value="PhBP"/>
    <property type="match status" value="1"/>
</dbReference>
<organism evidence="6">
    <name type="scientific">Solenopsis invicta</name>
    <name type="common">Red imported fire ant</name>
    <name type="synonym">Solenopsis wagneri</name>
    <dbReference type="NCBI Taxonomy" id="13686"/>
    <lineage>
        <taxon>Eukaryota</taxon>
        <taxon>Metazoa</taxon>
        <taxon>Ecdysozoa</taxon>
        <taxon>Arthropoda</taxon>
        <taxon>Hexapoda</taxon>
        <taxon>Insecta</taxon>
        <taxon>Pterygota</taxon>
        <taxon>Neoptera</taxon>
        <taxon>Endopterygota</taxon>
        <taxon>Hymenoptera</taxon>
        <taxon>Apocrita</taxon>
        <taxon>Aculeata</taxon>
        <taxon>Formicoidea</taxon>
        <taxon>Formicidae</taxon>
        <taxon>Myrmicinae</taxon>
        <taxon>Solenopsis</taxon>
    </lineage>
</organism>
<dbReference type="CDD" id="cd23992">
    <property type="entry name" value="PBP_GOBP"/>
    <property type="match status" value="1"/>
</dbReference>
<comment type="subcellular location">
    <subcellularLocation>
        <location evidence="1">Secreted</location>
    </subcellularLocation>
</comment>
<dbReference type="AlphaFoldDB" id="F1DI86"/>
<dbReference type="InterPro" id="IPR006170">
    <property type="entry name" value="PBP/GOBP"/>
</dbReference>
<evidence type="ECO:0000256" key="3">
    <source>
        <dbReference type="ARBA" id="ARBA00022525"/>
    </source>
</evidence>
<keyword evidence="3" id="KW-0964">Secreted</keyword>
<evidence type="ECO:0000313" key="6">
    <source>
        <dbReference type="EMBL" id="ADX94403.1"/>
    </source>
</evidence>
<keyword evidence="4 5" id="KW-0732">Signal</keyword>
<accession>F1DI86</accession>
<comment type="similarity">
    <text evidence="2">Belongs to the PBP/GOBP family.</text>
</comment>
<dbReference type="KEGG" id="soc:105201278"/>
<dbReference type="FunFam" id="1.10.238.20:FF:000001">
    <property type="entry name" value="General odorant-binding protein lush"/>
    <property type="match status" value="1"/>
</dbReference>
<dbReference type="InterPro" id="IPR036728">
    <property type="entry name" value="PBP_GOBP_sf"/>
</dbReference>
<evidence type="ECO:0000256" key="2">
    <source>
        <dbReference type="ARBA" id="ARBA00008098"/>
    </source>
</evidence>
<proteinExistence type="evidence at transcript level"/>
<dbReference type="SUPFAM" id="SSF47565">
    <property type="entry name" value="Insect pheromone/odorant-binding proteins"/>
    <property type="match status" value="1"/>
</dbReference>
<protein>
    <submittedName>
        <fullName evidence="6">OBP7</fullName>
    </submittedName>
</protein>
<dbReference type="GO" id="GO:0007608">
    <property type="term" value="P:sensory perception of smell"/>
    <property type="evidence" value="ECO:0007669"/>
    <property type="project" value="TreeGrafter"/>
</dbReference>
<feature type="non-terminal residue" evidence="6">
    <location>
        <position position="133"/>
    </location>
</feature>
<dbReference type="GO" id="GO:0005615">
    <property type="term" value="C:extracellular space"/>
    <property type="evidence" value="ECO:0007669"/>
    <property type="project" value="TreeGrafter"/>
</dbReference>